<dbReference type="Gene3D" id="3.90.226.10">
    <property type="entry name" value="2-enoyl-CoA Hydratase, Chain A, domain 1"/>
    <property type="match status" value="1"/>
</dbReference>
<evidence type="ECO:0000256" key="4">
    <source>
        <dbReference type="ARBA" id="ARBA00022989"/>
    </source>
</evidence>
<dbReference type="InterPro" id="IPR000515">
    <property type="entry name" value="MetI-like"/>
</dbReference>
<feature type="transmembrane region" description="Helical" evidence="6">
    <location>
        <begin position="69"/>
        <end position="92"/>
    </location>
</feature>
<dbReference type="SUPFAM" id="SSF52096">
    <property type="entry name" value="ClpP/crotonase"/>
    <property type="match status" value="1"/>
</dbReference>
<dbReference type="PANTHER" id="PTHR43839">
    <property type="entry name" value="OPPC IN A BINDING PROTEIN-DEPENDENT TRANSPORT SYSTEM"/>
    <property type="match status" value="1"/>
</dbReference>
<keyword evidence="5 6" id="KW-0472">Membrane</keyword>
<organism evidence="8 9">
    <name type="scientific">Cytobacillus spartinae</name>
    <dbReference type="NCBI Taxonomy" id="3299023"/>
    <lineage>
        <taxon>Bacteria</taxon>
        <taxon>Bacillati</taxon>
        <taxon>Bacillota</taxon>
        <taxon>Bacilli</taxon>
        <taxon>Bacillales</taxon>
        <taxon>Bacillaceae</taxon>
        <taxon>Cytobacillus</taxon>
    </lineage>
</organism>
<feature type="transmembrane region" description="Helical" evidence="6">
    <location>
        <begin position="169"/>
        <end position="187"/>
    </location>
</feature>
<dbReference type="Gene3D" id="2.30.42.10">
    <property type="match status" value="1"/>
</dbReference>
<keyword evidence="3 6" id="KW-0812">Transmembrane</keyword>
<evidence type="ECO:0000256" key="3">
    <source>
        <dbReference type="ARBA" id="ARBA00022692"/>
    </source>
</evidence>
<evidence type="ECO:0000313" key="9">
    <source>
        <dbReference type="Proteomes" id="UP001601059"/>
    </source>
</evidence>
<dbReference type="RefSeq" id="WP_389362826.1">
    <property type="nucleotide sequence ID" value="NZ_JBIACK010000011.1"/>
</dbReference>
<gene>
    <name evidence="8" type="ORF">ACFYKX_19685</name>
</gene>
<keyword evidence="2 6" id="KW-0813">Transport</keyword>
<dbReference type="InterPro" id="IPR005151">
    <property type="entry name" value="Tail-specific_protease"/>
</dbReference>
<evidence type="ECO:0000256" key="1">
    <source>
        <dbReference type="ARBA" id="ARBA00004141"/>
    </source>
</evidence>
<dbReference type="PROSITE" id="PS50928">
    <property type="entry name" value="ABC_TM1"/>
    <property type="match status" value="1"/>
</dbReference>
<dbReference type="SUPFAM" id="SSF161098">
    <property type="entry name" value="MetI-like"/>
    <property type="match status" value="1"/>
</dbReference>
<feature type="transmembrane region" description="Helical" evidence="6">
    <location>
        <begin position="35"/>
        <end position="57"/>
    </location>
</feature>
<evidence type="ECO:0000256" key="5">
    <source>
        <dbReference type="ARBA" id="ARBA00023136"/>
    </source>
</evidence>
<dbReference type="CDD" id="cd06261">
    <property type="entry name" value="TM_PBP2"/>
    <property type="match status" value="1"/>
</dbReference>
<protein>
    <submittedName>
        <fullName evidence="8">ABC transporter permease subunit</fullName>
    </submittedName>
</protein>
<reference evidence="8 9" key="1">
    <citation type="submission" date="2024-08" db="EMBL/GenBank/DDBJ databases">
        <title>Two novel Cytobacillus novel species.</title>
        <authorList>
            <person name="Liu G."/>
        </authorList>
    </citation>
    <scope>NUCLEOTIDE SEQUENCE [LARGE SCALE GENOMIC DNA]</scope>
    <source>
        <strain evidence="8 9">FJAT-54145</strain>
    </source>
</reference>
<comment type="similarity">
    <text evidence="6">Belongs to the binding-protein-dependent transport system permease family.</text>
</comment>
<dbReference type="InterPro" id="IPR036034">
    <property type="entry name" value="PDZ_sf"/>
</dbReference>
<feature type="transmembrane region" description="Helical" evidence="6">
    <location>
        <begin position="218"/>
        <end position="239"/>
    </location>
</feature>
<evidence type="ECO:0000256" key="6">
    <source>
        <dbReference type="RuleBase" id="RU363032"/>
    </source>
</evidence>
<dbReference type="Proteomes" id="UP001601059">
    <property type="component" value="Unassembled WGS sequence"/>
</dbReference>
<proteinExistence type="inferred from homology"/>
<dbReference type="EMBL" id="JBIACK010000011">
    <property type="protein sequence ID" value="MFE8702830.1"/>
    <property type="molecule type" value="Genomic_DNA"/>
</dbReference>
<dbReference type="Gene3D" id="3.30.750.44">
    <property type="match status" value="1"/>
</dbReference>
<evidence type="ECO:0000259" key="7">
    <source>
        <dbReference type="PROSITE" id="PS50928"/>
    </source>
</evidence>
<evidence type="ECO:0000256" key="2">
    <source>
        <dbReference type="ARBA" id="ARBA00022448"/>
    </source>
</evidence>
<dbReference type="InterPro" id="IPR035906">
    <property type="entry name" value="MetI-like_sf"/>
</dbReference>
<evidence type="ECO:0000313" key="8">
    <source>
        <dbReference type="EMBL" id="MFE8702830.1"/>
    </source>
</evidence>
<keyword evidence="4 6" id="KW-1133">Transmembrane helix</keyword>
<dbReference type="Pfam" id="PF00528">
    <property type="entry name" value="BPD_transp_1"/>
    <property type="match status" value="1"/>
</dbReference>
<dbReference type="InterPro" id="IPR029045">
    <property type="entry name" value="ClpP/crotonase-like_dom_sf"/>
</dbReference>
<comment type="caution">
    <text evidence="8">The sequence shown here is derived from an EMBL/GenBank/DDBJ whole genome shotgun (WGS) entry which is preliminary data.</text>
</comment>
<feature type="transmembrane region" description="Helical" evidence="6">
    <location>
        <begin position="279"/>
        <end position="298"/>
    </location>
</feature>
<accession>A0ABW6KHW4</accession>
<feature type="domain" description="ABC transmembrane type-1" evidence="7">
    <location>
        <begin position="31"/>
        <end position="239"/>
    </location>
</feature>
<sequence length="904" mass="102654">MVVPPLPPSGDYWLGTDRAGRDLFSLIILGAKETLIIVVLITLVRFILGIPLGYFAARGNFIFTLFLRILQMLFSFFPILFLIMLVMAVPFLQHHDNRIYWMVLFLAIVELGRIAQIYREEFERVGQLEFVVAGISAGATKLGLFKNYYFPLLKKQTIIQVTNDLGRSLFLFSQLGFVSVFLSQEYIQDHLGNWKFQNTSLNWPVLLSNALNDIRSSVWIPFFVAACIALTILAFNFLGEALRRYFNSKRKVVSSEKVDEKITLLLERAKSKGIFSKKLVVASGGGAVIVLASTLLFLQQQNIIFKDEAVQVSAVENQEQVIENIAAFAKVYGYIRYFHPSQEADYLNWDQFAIYGSNYVRDAQNEKELRKKLEELFMPMAPTMKIYKVGQKEEIEILDLANNPNVKVAAFQHQGLGREIAYVERFNVSEEEEPSEPPLYNSQRIFASLDMKDMSQALFPHMPKKDEVFEAQISEEIMIKFPLTLYTENDGPTLGSSEQSRQKYFELTQDIGEDYLDKVTLEDNTAYVSNTILVWNQIQHFYPYFDDRILWDEQLKPAIKNALDAKNEKEFLLGLRKMIASIEDGQGEILPDQSGGKYVRFPFRVEVIEGKMVVTAAVPDSPIKSGDTILEIERTPAMDLIKEIAPVLSGTTHWRINKALEELTTRRRGTKVVVKWEHEGKTEAATVSLDQNFAVDPYGRDGSVKELEEGIFYVNLIGTKTEDIQPHIPTLANAKGIIFDIRGVPDLAMRELFSHLIVEPAKGAQFLIPQVIYPNYENVIWFNDQVEREWLLNPKEPNFKGKFAFLISEDTIAEGEAFLHYVIENKLGEVVGEQTAGATGLVNTSVLPGGVTFNWTGMLVKNREGVPSHKMGIPPNYPVVQTIEAIKAGRDEYIEKALEVLYQN</sequence>
<dbReference type="Gene3D" id="1.10.3720.10">
    <property type="entry name" value="MetI-like"/>
    <property type="match status" value="1"/>
</dbReference>
<keyword evidence="9" id="KW-1185">Reference proteome</keyword>
<feature type="transmembrane region" description="Helical" evidence="6">
    <location>
        <begin position="130"/>
        <end position="149"/>
    </location>
</feature>
<name>A0ABW6KHW4_9BACI</name>
<comment type="subcellular location">
    <subcellularLocation>
        <location evidence="6">Cell membrane</location>
        <topology evidence="6">Multi-pass membrane protein</topology>
    </subcellularLocation>
    <subcellularLocation>
        <location evidence="1">Membrane</location>
        <topology evidence="1">Multi-pass membrane protein</topology>
    </subcellularLocation>
</comment>
<dbReference type="PANTHER" id="PTHR43839:SF3">
    <property type="entry name" value="OLIGOPEPTIDE ABC TRANSPORTER, PERMEASE PROTEIN"/>
    <property type="match status" value="1"/>
</dbReference>
<dbReference type="Pfam" id="PF03572">
    <property type="entry name" value="Peptidase_S41"/>
    <property type="match status" value="1"/>
</dbReference>